<organism evidence="1 2">
    <name type="scientific">Phlebiopsis gigantea (strain 11061_1 CR5-6)</name>
    <name type="common">White-rot fungus</name>
    <name type="synonym">Peniophora gigantea</name>
    <dbReference type="NCBI Taxonomy" id="745531"/>
    <lineage>
        <taxon>Eukaryota</taxon>
        <taxon>Fungi</taxon>
        <taxon>Dikarya</taxon>
        <taxon>Basidiomycota</taxon>
        <taxon>Agaricomycotina</taxon>
        <taxon>Agaricomycetes</taxon>
        <taxon>Polyporales</taxon>
        <taxon>Phanerochaetaceae</taxon>
        <taxon>Phlebiopsis</taxon>
    </lineage>
</organism>
<dbReference type="SUPFAM" id="SSF52047">
    <property type="entry name" value="RNI-like"/>
    <property type="match status" value="1"/>
</dbReference>
<keyword evidence="2" id="KW-1185">Reference proteome</keyword>
<sequence>MDAVAAAPGHLVERLPPDIQEAIVSLCEDDRDQRTLMQVRALHEGAVALYFKNCDWRKLLQLLLIICTNLDGVSGTGGICMERSARAQISAACIRSLTLDEDSLQPCSRCFIYGCLSYHRIHPDFLSSVIKANLRLTSHRGLHLIAIQPTQLSILNLATSPEVEIQVLLTHLERFTQLEELRLMTHRGSDIIERLTVAMFRRLSPTLRVFEVADSRPMAYGAHELQEFLSTYPRLTHLSLNPQPASSVPLDELPRLTYLNAMLGHPGLVLKVFRGLFTLEDDNFSTAKNHLAPPNLHTLDLGFSRSSRSETDNREASSYIRTYFPNVLVRGHSEGILNLSKPL</sequence>
<dbReference type="Gene3D" id="3.80.10.10">
    <property type="entry name" value="Ribonuclease Inhibitor"/>
    <property type="match status" value="1"/>
</dbReference>
<evidence type="ECO:0000313" key="2">
    <source>
        <dbReference type="Proteomes" id="UP000053257"/>
    </source>
</evidence>
<accession>A0A0C3SFW5</accession>
<gene>
    <name evidence="1" type="ORF">PHLGIDRAFT_135752</name>
</gene>
<dbReference type="InterPro" id="IPR032675">
    <property type="entry name" value="LRR_dom_sf"/>
</dbReference>
<dbReference type="EMBL" id="KN840438">
    <property type="protein sequence ID" value="KIP12795.1"/>
    <property type="molecule type" value="Genomic_DNA"/>
</dbReference>
<evidence type="ECO:0000313" key="1">
    <source>
        <dbReference type="EMBL" id="KIP12795.1"/>
    </source>
</evidence>
<dbReference type="Proteomes" id="UP000053257">
    <property type="component" value="Unassembled WGS sequence"/>
</dbReference>
<reference evidence="1 2" key="1">
    <citation type="journal article" date="2014" name="PLoS Genet.">
        <title>Analysis of the Phlebiopsis gigantea genome, transcriptome and secretome provides insight into its pioneer colonization strategies of wood.</title>
        <authorList>
            <person name="Hori C."/>
            <person name="Ishida T."/>
            <person name="Igarashi K."/>
            <person name="Samejima M."/>
            <person name="Suzuki H."/>
            <person name="Master E."/>
            <person name="Ferreira P."/>
            <person name="Ruiz-Duenas F.J."/>
            <person name="Held B."/>
            <person name="Canessa P."/>
            <person name="Larrondo L.F."/>
            <person name="Schmoll M."/>
            <person name="Druzhinina I.S."/>
            <person name="Kubicek C.P."/>
            <person name="Gaskell J.A."/>
            <person name="Kersten P."/>
            <person name="St John F."/>
            <person name="Glasner J."/>
            <person name="Sabat G."/>
            <person name="Splinter BonDurant S."/>
            <person name="Syed K."/>
            <person name="Yadav J."/>
            <person name="Mgbeahuruike A.C."/>
            <person name="Kovalchuk A."/>
            <person name="Asiegbu F.O."/>
            <person name="Lackner G."/>
            <person name="Hoffmeister D."/>
            <person name="Rencoret J."/>
            <person name="Gutierrez A."/>
            <person name="Sun H."/>
            <person name="Lindquist E."/>
            <person name="Barry K."/>
            <person name="Riley R."/>
            <person name="Grigoriev I.V."/>
            <person name="Henrissat B."/>
            <person name="Kues U."/>
            <person name="Berka R.M."/>
            <person name="Martinez A.T."/>
            <person name="Covert S.F."/>
            <person name="Blanchette R.A."/>
            <person name="Cullen D."/>
        </authorList>
    </citation>
    <scope>NUCLEOTIDE SEQUENCE [LARGE SCALE GENOMIC DNA]</scope>
    <source>
        <strain evidence="1 2">11061_1 CR5-6</strain>
    </source>
</reference>
<dbReference type="AlphaFoldDB" id="A0A0C3SFW5"/>
<dbReference type="HOGENOM" id="CLU_809197_0_0_1"/>
<proteinExistence type="predicted"/>
<name>A0A0C3SFW5_PHLG1</name>
<protein>
    <submittedName>
        <fullName evidence="1">Uncharacterized protein</fullName>
    </submittedName>
</protein>